<dbReference type="Proteomes" id="UP000540656">
    <property type="component" value="Unassembled WGS sequence"/>
</dbReference>
<name>A0A7Y9S1N0_9ACTN</name>
<dbReference type="RefSeq" id="WP_179502601.1">
    <property type="nucleotide sequence ID" value="NZ_JACCAA010000001.1"/>
</dbReference>
<organism evidence="1 2">
    <name type="scientific">Nocardioides daedukensis</name>
    <dbReference type="NCBI Taxonomy" id="634462"/>
    <lineage>
        <taxon>Bacteria</taxon>
        <taxon>Bacillati</taxon>
        <taxon>Actinomycetota</taxon>
        <taxon>Actinomycetes</taxon>
        <taxon>Propionibacteriales</taxon>
        <taxon>Nocardioidaceae</taxon>
        <taxon>Nocardioides</taxon>
    </lineage>
</organism>
<comment type="caution">
    <text evidence="1">The sequence shown here is derived from an EMBL/GenBank/DDBJ whole genome shotgun (WGS) entry which is preliminary data.</text>
</comment>
<sequence length="97" mass="9659">MKVGQRLKSAVCTTNVVVVRAAEVTLSCGGAAMVEKLEGEPSGEVAAGLDGGTALGKRYLHTESGLEVMCVAAGTGSLAVDGVVLELKAAKSLPASD</sequence>
<dbReference type="AlphaFoldDB" id="A0A7Y9S1N0"/>
<dbReference type="EMBL" id="JACCAA010000001">
    <property type="protein sequence ID" value="NYG59566.1"/>
    <property type="molecule type" value="Genomic_DNA"/>
</dbReference>
<accession>A0A7Y9S1N0</accession>
<gene>
    <name evidence="1" type="ORF">BJ980_002489</name>
</gene>
<proteinExistence type="predicted"/>
<reference evidence="1 2" key="1">
    <citation type="submission" date="2020-07" db="EMBL/GenBank/DDBJ databases">
        <title>Sequencing the genomes of 1000 actinobacteria strains.</title>
        <authorList>
            <person name="Klenk H.-P."/>
        </authorList>
    </citation>
    <scope>NUCLEOTIDE SEQUENCE [LARGE SCALE GENOMIC DNA]</scope>
    <source>
        <strain evidence="1 2">DSM 23819</strain>
    </source>
</reference>
<evidence type="ECO:0000313" key="2">
    <source>
        <dbReference type="Proteomes" id="UP000540656"/>
    </source>
</evidence>
<evidence type="ECO:0000313" key="1">
    <source>
        <dbReference type="EMBL" id="NYG59566.1"/>
    </source>
</evidence>
<keyword evidence="2" id="KW-1185">Reference proteome</keyword>
<protein>
    <submittedName>
        <fullName evidence="1">Uncharacterized protein</fullName>
    </submittedName>
</protein>